<accession>A0A3D9SGC8</accession>
<feature type="domain" description="Glycosyl transferase family 1" evidence="3">
    <location>
        <begin position="228"/>
        <end position="370"/>
    </location>
</feature>
<comment type="caution">
    <text evidence="5">The sequence shown here is derived from an EMBL/GenBank/DDBJ whole genome shotgun (WGS) entry which is preliminary data.</text>
</comment>
<dbReference type="EMBL" id="QTTT01000001">
    <property type="protein sequence ID" value="REE94962.1"/>
    <property type="molecule type" value="Genomic_DNA"/>
</dbReference>
<protein>
    <submittedName>
        <fullName evidence="5">Glycosyltransferase involved in cell wall biosynthesis</fullName>
    </submittedName>
</protein>
<keyword evidence="2 5" id="KW-0808">Transferase</keyword>
<keyword evidence="1" id="KW-0328">Glycosyltransferase</keyword>
<proteinExistence type="predicted"/>
<keyword evidence="6" id="KW-1185">Reference proteome</keyword>
<evidence type="ECO:0000313" key="5">
    <source>
        <dbReference type="EMBL" id="REE94962.1"/>
    </source>
</evidence>
<organism evidence="5 6">
    <name type="scientific">Thermomonospora umbrina</name>
    <dbReference type="NCBI Taxonomy" id="111806"/>
    <lineage>
        <taxon>Bacteria</taxon>
        <taxon>Bacillati</taxon>
        <taxon>Actinomycetota</taxon>
        <taxon>Actinomycetes</taxon>
        <taxon>Streptosporangiales</taxon>
        <taxon>Thermomonosporaceae</taxon>
        <taxon>Thermomonospora</taxon>
    </lineage>
</organism>
<dbReference type="Gene3D" id="3.40.50.2000">
    <property type="entry name" value="Glycogen Phosphorylase B"/>
    <property type="match status" value="2"/>
</dbReference>
<evidence type="ECO:0000256" key="1">
    <source>
        <dbReference type="ARBA" id="ARBA00022676"/>
    </source>
</evidence>
<dbReference type="OrthoDB" id="9810929at2"/>
<feature type="domain" description="Glycosyltransferase subfamily 4-like N-terminal" evidence="4">
    <location>
        <begin position="26"/>
        <end position="195"/>
    </location>
</feature>
<evidence type="ECO:0000259" key="4">
    <source>
        <dbReference type="Pfam" id="PF13579"/>
    </source>
</evidence>
<evidence type="ECO:0000313" key="6">
    <source>
        <dbReference type="Proteomes" id="UP000256661"/>
    </source>
</evidence>
<evidence type="ECO:0000259" key="3">
    <source>
        <dbReference type="Pfam" id="PF00534"/>
    </source>
</evidence>
<dbReference type="RefSeq" id="WP_116020831.1">
    <property type="nucleotide sequence ID" value="NZ_QTTT01000001.1"/>
</dbReference>
<dbReference type="GO" id="GO:0016757">
    <property type="term" value="F:glycosyltransferase activity"/>
    <property type="evidence" value="ECO:0007669"/>
    <property type="project" value="UniProtKB-KW"/>
</dbReference>
<dbReference type="AlphaFoldDB" id="A0A3D9SGC8"/>
<dbReference type="InterPro" id="IPR001296">
    <property type="entry name" value="Glyco_trans_1"/>
</dbReference>
<dbReference type="PANTHER" id="PTHR12526">
    <property type="entry name" value="GLYCOSYLTRANSFERASE"/>
    <property type="match status" value="1"/>
</dbReference>
<dbReference type="Pfam" id="PF00534">
    <property type="entry name" value="Glycos_transf_1"/>
    <property type="match status" value="1"/>
</dbReference>
<reference evidence="5 6" key="1">
    <citation type="submission" date="2018-08" db="EMBL/GenBank/DDBJ databases">
        <title>Sequencing the genomes of 1000 actinobacteria strains.</title>
        <authorList>
            <person name="Klenk H.-P."/>
        </authorList>
    </citation>
    <scope>NUCLEOTIDE SEQUENCE [LARGE SCALE GENOMIC DNA]</scope>
    <source>
        <strain evidence="5 6">DSM 43927</strain>
    </source>
</reference>
<evidence type="ECO:0000256" key="2">
    <source>
        <dbReference type="ARBA" id="ARBA00022679"/>
    </source>
</evidence>
<name>A0A3D9SGC8_9ACTN</name>
<sequence>MPSSLNIALVTMADLTTDPAGADVHAVHVTELARALGRQGHRVTVYTRRTDGDSRARTRLGAGATIEQLTAGPARSLDEKHTLPHVRTFTEELSRRLAEPRQRPDLVHAHGWLGGLAAYAAVQDTDIPLVQSFHGLGVVECRRPGGPNAVHPARVRIERALGRGVTAVLAGCENEADELVRMGVARPRIAVVPYGVDGERFRQTGPVMPRGRRPRLAMVCGDLANGGVATAIRALVHTPDAELVVAGGPAREDLENDPTVLRLRTLAKELHVDDRTIFLGRLPRKDVPKLLRTARLALCLAPHQPSGMAPLEAMACGVPVVAVPAGASADSVLDGVTGLHVQAGRPVSLGRALRRLLAEETTLSAWSIAAADRAHSRYAWERIGAEAARAYARLLPEPEPEPVVAAEEDETETVTAGV</sequence>
<dbReference type="InterPro" id="IPR028098">
    <property type="entry name" value="Glyco_trans_4-like_N"/>
</dbReference>
<gene>
    <name evidence="5" type="ORF">DFJ69_0331</name>
</gene>
<dbReference type="Proteomes" id="UP000256661">
    <property type="component" value="Unassembled WGS sequence"/>
</dbReference>
<dbReference type="Pfam" id="PF13579">
    <property type="entry name" value="Glyco_trans_4_4"/>
    <property type="match status" value="1"/>
</dbReference>
<dbReference type="PANTHER" id="PTHR12526:SF635">
    <property type="entry name" value="GLYCOSYL TRANSFERASE GROUP 1"/>
    <property type="match status" value="1"/>
</dbReference>
<dbReference type="SUPFAM" id="SSF53756">
    <property type="entry name" value="UDP-Glycosyltransferase/glycogen phosphorylase"/>
    <property type="match status" value="1"/>
</dbReference>